<feature type="region of interest" description="Disordered" evidence="1">
    <location>
        <begin position="266"/>
        <end position="657"/>
    </location>
</feature>
<feature type="compositionally biased region" description="Low complexity" evidence="1">
    <location>
        <begin position="105"/>
        <end position="128"/>
    </location>
</feature>
<feature type="region of interest" description="Disordered" evidence="1">
    <location>
        <begin position="1528"/>
        <end position="1551"/>
    </location>
</feature>
<feature type="region of interest" description="Disordered" evidence="1">
    <location>
        <begin position="983"/>
        <end position="1128"/>
    </location>
</feature>
<keyword evidence="3" id="KW-1185">Reference proteome</keyword>
<feature type="region of interest" description="Disordered" evidence="1">
    <location>
        <begin position="762"/>
        <end position="819"/>
    </location>
</feature>
<feature type="region of interest" description="Disordered" evidence="1">
    <location>
        <begin position="903"/>
        <end position="965"/>
    </location>
</feature>
<feature type="region of interest" description="Disordered" evidence="1">
    <location>
        <begin position="1352"/>
        <end position="1425"/>
    </location>
</feature>
<organism evidence="2 3">
    <name type="scientific">Trametes coccinea (strain BRFM310)</name>
    <name type="common">Pycnoporus coccineus</name>
    <dbReference type="NCBI Taxonomy" id="1353009"/>
    <lineage>
        <taxon>Eukaryota</taxon>
        <taxon>Fungi</taxon>
        <taxon>Dikarya</taxon>
        <taxon>Basidiomycota</taxon>
        <taxon>Agaricomycotina</taxon>
        <taxon>Agaricomycetes</taxon>
        <taxon>Polyporales</taxon>
        <taxon>Polyporaceae</taxon>
        <taxon>Trametes</taxon>
    </lineage>
</organism>
<name>A0A1Y2ICI0_TRAC3</name>
<feature type="compositionally biased region" description="Polar residues" evidence="1">
    <location>
        <begin position="386"/>
        <end position="426"/>
    </location>
</feature>
<feature type="compositionally biased region" description="Polar residues" evidence="1">
    <location>
        <begin position="91"/>
        <end position="103"/>
    </location>
</feature>
<feature type="compositionally biased region" description="Low complexity" evidence="1">
    <location>
        <begin position="204"/>
        <end position="216"/>
    </location>
</feature>
<feature type="region of interest" description="Disordered" evidence="1">
    <location>
        <begin position="712"/>
        <end position="735"/>
    </location>
</feature>
<feature type="region of interest" description="Disordered" evidence="1">
    <location>
        <begin position="836"/>
        <end position="868"/>
    </location>
</feature>
<evidence type="ECO:0000313" key="2">
    <source>
        <dbReference type="EMBL" id="OSC97611.1"/>
    </source>
</evidence>
<feature type="compositionally biased region" description="Basic residues" evidence="1">
    <location>
        <begin position="644"/>
        <end position="653"/>
    </location>
</feature>
<evidence type="ECO:0000256" key="1">
    <source>
        <dbReference type="SAM" id="MobiDB-lite"/>
    </source>
</evidence>
<dbReference type="EMBL" id="KZ084148">
    <property type="protein sequence ID" value="OSC97611.1"/>
    <property type="molecule type" value="Genomic_DNA"/>
</dbReference>
<feature type="compositionally biased region" description="Polar residues" evidence="1">
    <location>
        <begin position="603"/>
        <end position="628"/>
    </location>
</feature>
<feature type="compositionally biased region" description="Pro residues" evidence="1">
    <location>
        <begin position="1193"/>
        <end position="1207"/>
    </location>
</feature>
<feature type="compositionally biased region" description="Polar residues" evidence="1">
    <location>
        <begin position="1031"/>
        <end position="1046"/>
    </location>
</feature>
<feature type="compositionally biased region" description="Polar residues" evidence="1">
    <location>
        <begin position="572"/>
        <end position="585"/>
    </location>
</feature>
<feature type="compositionally biased region" description="Polar residues" evidence="1">
    <location>
        <begin position="1318"/>
        <end position="1331"/>
    </location>
</feature>
<feature type="compositionally biased region" description="Polar residues" evidence="1">
    <location>
        <begin position="223"/>
        <end position="233"/>
    </location>
</feature>
<feature type="region of interest" description="Disordered" evidence="1">
    <location>
        <begin position="1160"/>
        <end position="1223"/>
    </location>
</feature>
<feature type="compositionally biased region" description="Low complexity" evidence="1">
    <location>
        <begin position="1081"/>
        <end position="1094"/>
    </location>
</feature>
<feature type="region of interest" description="Disordered" evidence="1">
    <location>
        <begin position="58"/>
        <end position="240"/>
    </location>
</feature>
<feature type="compositionally biased region" description="Low complexity" evidence="1">
    <location>
        <begin position="1250"/>
        <end position="1267"/>
    </location>
</feature>
<feature type="compositionally biased region" description="Acidic residues" evidence="1">
    <location>
        <begin position="904"/>
        <end position="913"/>
    </location>
</feature>
<feature type="compositionally biased region" description="Polar residues" evidence="1">
    <location>
        <begin position="331"/>
        <end position="344"/>
    </location>
</feature>
<feature type="compositionally biased region" description="Low complexity" evidence="1">
    <location>
        <begin position="1208"/>
        <end position="1220"/>
    </location>
</feature>
<feature type="compositionally biased region" description="Low complexity" evidence="1">
    <location>
        <begin position="487"/>
        <end position="502"/>
    </location>
</feature>
<feature type="compositionally biased region" description="Low complexity" evidence="1">
    <location>
        <begin position="370"/>
        <end position="384"/>
    </location>
</feature>
<feature type="compositionally biased region" description="Low complexity" evidence="1">
    <location>
        <begin position="453"/>
        <end position="466"/>
    </location>
</feature>
<feature type="compositionally biased region" description="Polar residues" evidence="1">
    <location>
        <begin position="1009"/>
        <end position="1023"/>
    </location>
</feature>
<feature type="compositionally biased region" description="Low complexity" evidence="1">
    <location>
        <begin position="952"/>
        <end position="962"/>
    </location>
</feature>
<sequence>MLQWYSLTRRFSVLRNSSGEPIGLDELKNKFAEQRARGSQHQVTEEEEDMILEALGRLHGRTSRNRAHSGYESSDGRTGGGEGEDDDADPTRQSLLSSNSGATPSLHPAPSSASLSSTKGSQSSRRMSNNLFGSGKFRDQTIFMHTGARTGRRAGRGTGAVAQSDSTMSMSTLGSGRAENSTSLYSDSQSLRPVTPEGSTYTMSGSAPSSPGNNSISKDRSSRSTAGEQSDYASSSVLSKRLSRVLSPDGVRRASMALDMAIRELEEEGDDEIVMERSPIVHAPPRDMNGSLAALTTALESDAPSPLPSPGEEAGTALSSDDPVVSDENQRTSPFPGSRTTSPTPRLPGYIPGMPRPMTPRETTFESEDLTPSTTPRATSPRLPGINTQGSPLIPQSFTSTIHRSNSSASGSFQLNRPVSPAQASTAPLFFNRSMNGRNTPEDRQRNQTIKHSPSTSSASDAPDSPVMGRRRPMSPLSGPAYQPLASPTSSSRPSSRPGTPSNVTWNMLPSPNGTAQKSHARNGSMSGHSRSGSTTSINEQQGADALERSKSTSRSLRSPALPDSPWVDNGHTGSSFASATTEMETQVRPPTAMSGMELGSPIQASNRILRSPTPTHSGSRSPTSPTFQDFGAMNGDGASPSRRSSKQTHHTSSHTFSLGTSNALLFSPIANSSRSSLESAGSSYHTWDEDHKKDRLFGLFSSLDPDYSPWHDISPADKSGPSTAGTSPYDSVEPEDAVKREIGLTKNDFVAIQDKLVSAALSKAATPENRARAGSIRRRRPSTSQSNYSYNGDNRGVNSTPQPQPQPAVIPSRPTTSDHVAKANALLNAVVHSIESPNNRPAETPAVEESSLAVPATSEAETSPMRRNRALADALFGSDDQERAMSPPVPAEAPQISFIPDFSEPEPNEDEPIQAVFPTTKPLQTPKRSDSLRHAASVKQSTPTPPANTMPTSPLSPLSPTAGMDPMQLALEVQRRAEAATLALRKSPSIPKINDGTGTLPRKRISPNKISSPTLVSASTSVDAIPLRSPTASPTPQSLQSSSKIGSRFKKLRGTIRAKHPVPTGEEITPYPLDLKNPHSRGPSGSSPSLALRTEPLVVSTGHAEPTRLKPPPAPVPSPPASATPGLKGFMARFRKQRVAADPIVPPARHVPGPVSAVSAKSLGVPSPSDQHSYGPVPHSAPALQTAFRSPSPGPMSPPPQSPTPRPSQQGADSSAQAQTNDALKQLFDAATNLGLDQAALNDLIARSPSTSSRSTAWTRLTRATSPNESRKSQIPVIRGRATPDSMRSPTSEGRPSFDAYSPRPSMEMRPGIGKAQESSQRPRQQQDVGKNTVVRRTIIFPSDSRASGVDLTALMRKQSASRKRSSVGSKSSIHDRVPTPPPPHRAGGRRFSNDASPPVPQLPPSFSGQAEGSLAAPNPMENSSSAYDSLYEMYASDSRGQMLSAESPGAGGSQAQREAIPEAGPALEVIEMANGETIWSIVNGLRDDDGESFYGDRASFYSEYSVKDPSENVKLFFKEHERKSSKGSTSSFLSRKKSQQPKGTARPETKVFFSSSQQIGRLIENLSRGMDAGSFNIMPGQAGASQAHVGHSTSSSIGSEADMRWTVEERLEHMLGSMGAT</sequence>
<dbReference type="OrthoDB" id="3259825at2759"/>
<proteinExistence type="predicted"/>
<feature type="compositionally biased region" description="Basic residues" evidence="1">
    <location>
        <begin position="1048"/>
        <end position="1061"/>
    </location>
</feature>
<feature type="compositionally biased region" description="Polar residues" evidence="1">
    <location>
        <begin position="161"/>
        <end position="203"/>
    </location>
</feature>
<evidence type="ECO:0000313" key="3">
    <source>
        <dbReference type="Proteomes" id="UP000193067"/>
    </source>
</evidence>
<protein>
    <submittedName>
        <fullName evidence="2">Uncharacterized protein</fullName>
    </submittedName>
</protein>
<feature type="compositionally biased region" description="Polar residues" evidence="1">
    <location>
        <begin position="783"/>
        <end position="802"/>
    </location>
</feature>
<accession>A0A1Y2ICI0</accession>
<dbReference type="Proteomes" id="UP000193067">
    <property type="component" value="Unassembled WGS sequence"/>
</dbReference>
<feature type="compositionally biased region" description="Basic residues" evidence="1">
    <location>
        <begin position="58"/>
        <end position="67"/>
    </location>
</feature>
<feature type="compositionally biased region" description="Pro residues" evidence="1">
    <location>
        <begin position="1110"/>
        <end position="1123"/>
    </location>
</feature>
<reference evidence="2 3" key="1">
    <citation type="journal article" date="2015" name="Biotechnol. Biofuels">
        <title>Enhanced degradation of softwood versus hardwood by the white-rot fungus Pycnoporus coccineus.</title>
        <authorList>
            <person name="Couturier M."/>
            <person name="Navarro D."/>
            <person name="Chevret D."/>
            <person name="Henrissat B."/>
            <person name="Piumi F."/>
            <person name="Ruiz-Duenas F.J."/>
            <person name="Martinez A.T."/>
            <person name="Grigoriev I.V."/>
            <person name="Riley R."/>
            <person name="Lipzen A."/>
            <person name="Berrin J.G."/>
            <person name="Master E.R."/>
            <person name="Rosso M.N."/>
        </authorList>
    </citation>
    <scope>NUCLEOTIDE SEQUENCE [LARGE SCALE GENOMIC DNA]</scope>
    <source>
        <strain evidence="2 3">BRFM310</strain>
    </source>
</reference>
<gene>
    <name evidence="2" type="ORF">PYCCODRAFT_1428324</name>
</gene>
<feature type="region of interest" description="Disordered" evidence="1">
    <location>
        <begin position="1250"/>
        <end position="1338"/>
    </location>
</feature>
<feature type="compositionally biased region" description="Polar residues" evidence="1">
    <location>
        <begin position="721"/>
        <end position="730"/>
    </location>
</feature>
<dbReference type="STRING" id="1353009.A0A1Y2ICI0"/>
<feature type="compositionally biased region" description="Polar residues" evidence="1">
    <location>
        <begin position="503"/>
        <end position="542"/>
    </location>
</feature>